<dbReference type="PANTHER" id="PTHR24088:SF0">
    <property type="entry name" value="SMALL RIBOSOMAL SUBUNIT PROTEIN US17M"/>
    <property type="match status" value="1"/>
</dbReference>
<evidence type="ECO:0000256" key="3">
    <source>
        <dbReference type="ARBA" id="ARBA00023274"/>
    </source>
</evidence>
<name>A0AAN8XGZ3_HALRR</name>
<reference evidence="4 5" key="1">
    <citation type="submission" date="2023-11" db="EMBL/GenBank/DDBJ databases">
        <title>Halocaridina rubra genome assembly.</title>
        <authorList>
            <person name="Smith C."/>
        </authorList>
    </citation>
    <scope>NUCLEOTIDE SEQUENCE [LARGE SCALE GENOMIC DNA]</scope>
    <source>
        <strain evidence="4">EP-1</strain>
        <tissue evidence="4">Whole</tissue>
    </source>
</reference>
<evidence type="ECO:0000256" key="1">
    <source>
        <dbReference type="ARBA" id="ARBA00010254"/>
    </source>
</evidence>
<comment type="similarity">
    <text evidence="1">Belongs to the universal ribosomal protein uS17 family.</text>
</comment>
<dbReference type="InterPro" id="IPR039193">
    <property type="entry name" value="Ribosomal_uS17m_metazoa"/>
</dbReference>
<comment type="caution">
    <text evidence="4">The sequence shown here is derived from an EMBL/GenBank/DDBJ whole genome shotgun (WGS) entry which is preliminary data.</text>
</comment>
<dbReference type="Pfam" id="PF00366">
    <property type="entry name" value="Ribosomal_S17"/>
    <property type="match status" value="1"/>
</dbReference>
<keyword evidence="5" id="KW-1185">Reference proteome</keyword>
<gene>
    <name evidence="4" type="primary">MRPS17</name>
    <name evidence="4" type="ORF">SK128_027920</name>
</gene>
<sequence length="166" mass="18766">MAGSASKGIMLLGQCLAHTTKNAAKVRVKRLVLDQNLHMYFPEFESHFAHDPEHKCKVGDIVLIQELPEKITKDITHSILKIVYPFGDVTDPISGKKVIKGVYRDCAGYRKELFGVAEDGSGGFQYDKAPDRGWQENKKDFTHKEGYMKWHEFEPGHPLHDDPTAT</sequence>
<keyword evidence="2 4" id="KW-0689">Ribosomal protein</keyword>
<proteinExistence type="inferred from homology"/>
<evidence type="ECO:0000256" key="2">
    <source>
        <dbReference type="ARBA" id="ARBA00022980"/>
    </source>
</evidence>
<accession>A0AAN8XGZ3</accession>
<evidence type="ECO:0000313" key="5">
    <source>
        <dbReference type="Proteomes" id="UP001381693"/>
    </source>
</evidence>
<evidence type="ECO:0000313" key="4">
    <source>
        <dbReference type="EMBL" id="KAK7083971.1"/>
    </source>
</evidence>
<dbReference type="InterPro" id="IPR012340">
    <property type="entry name" value="NA-bd_OB-fold"/>
</dbReference>
<dbReference type="EMBL" id="JAXCGZ010002383">
    <property type="protein sequence ID" value="KAK7083971.1"/>
    <property type="molecule type" value="Genomic_DNA"/>
</dbReference>
<dbReference type="SUPFAM" id="SSF50249">
    <property type="entry name" value="Nucleic acid-binding proteins"/>
    <property type="match status" value="1"/>
</dbReference>
<organism evidence="4 5">
    <name type="scientific">Halocaridina rubra</name>
    <name type="common">Hawaiian red shrimp</name>
    <dbReference type="NCBI Taxonomy" id="373956"/>
    <lineage>
        <taxon>Eukaryota</taxon>
        <taxon>Metazoa</taxon>
        <taxon>Ecdysozoa</taxon>
        <taxon>Arthropoda</taxon>
        <taxon>Crustacea</taxon>
        <taxon>Multicrustacea</taxon>
        <taxon>Malacostraca</taxon>
        <taxon>Eumalacostraca</taxon>
        <taxon>Eucarida</taxon>
        <taxon>Decapoda</taxon>
        <taxon>Pleocyemata</taxon>
        <taxon>Caridea</taxon>
        <taxon>Atyoidea</taxon>
        <taxon>Atyidae</taxon>
        <taxon>Halocaridina</taxon>
    </lineage>
</organism>
<dbReference type="Gene3D" id="2.40.50.140">
    <property type="entry name" value="Nucleic acid-binding proteins"/>
    <property type="match status" value="1"/>
</dbReference>
<keyword evidence="3" id="KW-0687">Ribonucleoprotein</keyword>
<protein>
    <submittedName>
        <fullName evidence="4">37S ribosomal protein S17 mitochondrial</fullName>
    </submittedName>
</protein>
<dbReference type="GO" id="GO:0003735">
    <property type="term" value="F:structural constituent of ribosome"/>
    <property type="evidence" value="ECO:0007669"/>
    <property type="project" value="InterPro"/>
</dbReference>
<dbReference type="AlphaFoldDB" id="A0AAN8XGZ3"/>
<dbReference type="GO" id="GO:0005763">
    <property type="term" value="C:mitochondrial small ribosomal subunit"/>
    <property type="evidence" value="ECO:0007669"/>
    <property type="project" value="InterPro"/>
</dbReference>
<dbReference type="GO" id="GO:0032543">
    <property type="term" value="P:mitochondrial translation"/>
    <property type="evidence" value="ECO:0007669"/>
    <property type="project" value="TreeGrafter"/>
</dbReference>
<dbReference type="PANTHER" id="PTHR24088">
    <property type="entry name" value="28S RIBOSOMAL PROTEIN S17, MITOCHONDRIAL"/>
    <property type="match status" value="1"/>
</dbReference>
<dbReference type="Proteomes" id="UP001381693">
    <property type="component" value="Unassembled WGS sequence"/>
</dbReference>
<dbReference type="InterPro" id="IPR000266">
    <property type="entry name" value="Ribosomal_uS17"/>
</dbReference>